<comment type="caution">
    <text evidence="1">The sequence shown here is derived from an EMBL/GenBank/DDBJ whole genome shotgun (WGS) entry which is preliminary data.</text>
</comment>
<evidence type="ECO:0000313" key="1">
    <source>
        <dbReference type="EMBL" id="MFC5531994.1"/>
    </source>
</evidence>
<protein>
    <submittedName>
        <fullName evidence="1">Uncharacterized protein</fullName>
    </submittedName>
</protein>
<dbReference type="EMBL" id="JBHSNC010000057">
    <property type="protein sequence ID" value="MFC5531994.1"/>
    <property type="molecule type" value="Genomic_DNA"/>
</dbReference>
<dbReference type="Proteomes" id="UP001596108">
    <property type="component" value="Unassembled WGS sequence"/>
</dbReference>
<dbReference type="RefSeq" id="WP_378113965.1">
    <property type="nucleotide sequence ID" value="NZ_JBHSNC010000057.1"/>
</dbReference>
<keyword evidence="2" id="KW-1185">Reference proteome</keyword>
<evidence type="ECO:0000313" key="2">
    <source>
        <dbReference type="Proteomes" id="UP001596108"/>
    </source>
</evidence>
<organism evidence="1 2">
    <name type="scientific">Cohnella yongneupensis</name>
    <dbReference type="NCBI Taxonomy" id="425006"/>
    <lineage>
        <taxon>Bacteria</taxon>
        <taxon>Bacillati</taxon>
        <taxon>Bacillota</taxon>
        <taxon>Bacilli</taxon>
        <taxon>Bacillales</taxon>
        <taxon>Paenibacillaceae</taxon>
        <taxon>Cohnella</taxon>
    </lineage>
</organism>
<sequence length="41" mass="4399">MRAAANRKPDSSHVAWLGKSSLRRVEEAGFGARTKSAGEGR</sequence>
<gene>
    <name evidence="1" type="ORF">ACFPQ4_21470</name>
</gene>
<accession>A0ABW0R654</accession>
<name>A0ABW0R654_9BACL</name>
<proteinExistence type="predicted"/>
<reference evidence="2" key="1">
    <citation type="journal article" date="2019" name="Int. J. Syst. Evol. Microbiol.">
        <title>The Global Catalogue of Microorganisms (GCM) 10K type strain sequencing project: providing services to taxonomists for standard genome sequencing and annotation.</title>
        <authorList>
            <consortium name="The Broad Institute Genomics Platform"/>
            <consortium name="The Broad Institute Genome Sequencing Center for Infectious Disease"/>
            <person name="Wu L."/>
            <person name="Ma J."/>
        </authorList>
    </citation>
    <scope>NUCLEOTIDE SEQUENCE [LARGE SCALE GENOMIC DNA]</scope>
    <source>
        <strain evidence="2">CGMCC 1.18578</strain>
    </source>
</reference>